<reference evidence="1 2" key="1">
    <citation type="submission" date="2015-11" db="EMBL/GenBank/DDBJ databases">
        <title>Genomic analysis of 38 Legionella species identifies large and diverse effector repertoires.</title>
        <authorList>
            <person name="Burstein D."/>
            <person name="Amaro F."/>
            <person name="Zusman T."/>
            <person name="Lifshitz Z."/>
            <person name="Cohen O."/>
            <person name="Gilbert J.A."/>
            <person name="Pupko T."/>
            <person name="Shuman H.A."/>
            <person name="Segal G."/>
        </authorList>
    </citation>
    <scope>NUCLEOTIDE SEQUENCE [LARGE SCALE GENOMIC DNA]</scope>
    <source>
        <strain evidence="1 2">ATCC 49655</strain>
    </source>
</reference>
<gene>
    <name evidence="1" type="ORF">Lsha_2398</name>
</gene>
<name>A0A0W0YL05_9GAMM</name>
<evidence type="ECO:0000313" key="2">
    <source>
        <dbReference type="Proteomes" id="UP000054600"/>
    </source>
</evidence>
<evidence type="ECO:0000313" key="1">
    <source>
        <dbReference type="EMBL" id="KTD57557.1"/>
    </source>
</evidence>
<dbReference type="PATRIC" id="fig|1122169.6.peg.2752"/>
<keyword evidence="2" id="KW-1185">Reference proteome</keyword>
<dbReference type="RefSeq" id="WP_018578343.1">
    <property type="nucleotide sequence ID" value="NZ_KB892434.1"/>
</dbReference>
<dbReference type="Proteomes" id="UP000054600">
    <property type="component" value="Unassembled WGS sequence"/>
</dbReference>
<sequence length="352" mass="38529">MRSKIMEIINNMPVATLTLCNKGKDAEGKPVNTPKESGEYLISDHLAQAAVINSPKGEIGIASWNMWCPTSRLGPVFGKAWDKMGYVVVDETQRKEHIVKAAQYIVSLFAAGLSAMALQEVPQIEIEGVYFELLCAKLEEFGKAEDIQFDLHTFRSTFRLTKEPGQETFHTFGTAFLSLSGFCTVTSQEAILKDRGQKYGIQLANGEKWTIFNHHGDFVNSLAAVKFYQDALGSTPNALICADANIPRSNQNVEKLGDLAKLDETYKTLASLAGVANAIEQHTEQLAKEGAKPVNTTLDLMLSNMPARFVAKAGLENFAAAPAPVNPNRLFGQSKPAEGDKSSLEAVFFRFC</sequence>
<protein>
    <submittedName>
        <fullName evidence="1">Uncharacterized protein</fullName>
    </submittedName>
</protein>
<proteinExistence type="predicted"/>
<dbReference type="AlphaFoldDB" id="A0A0W0YL05"/>
<dbReference type="EMBL" id="LNYW01000066">
    <property type="protein sequence ID" value="KTD57557.1"/>
    <property type="molecule type" value="Genomic_DNA"/>
</dbReference>
<organism evidence="1 2">
    <name type="scientific">Legionella shakespearei DSM 23087</name>
    <dbReference type="NCBI Taxonomy" id="1122169"/>
    <lineage>
        <taxon>Bacteria</taxon>
        <taxon>Pseudomonadati</taxon>
        <taxon>Pseudomonadota</taxon>
        <taxon>Gammaproteobacteria</taxon>
        <taxon>Legionellales</taxon>
        <taxon>Legionellaceae</taxon>
        <taxon>Legionella</taxon>
    </lineage>
</organism>
<comment type="caution">
    <text evidence="1">The sequence shown here is derived from an EMBL/GenBank/DDBJ whole genome shotgun (WGS) entry which is preliminary data.</text>
</comment>
<accession>A0A0W0YL05</accession>